<dbReference type="InterPro" id="IPR009003">
    <property type="entry name" value="Peptidase_S1_PA"/>
</dbReference>
<proteinExistence type="predicted"/>
<dbReference type="PRINTS" id="PR00722">
    <property type="entry name" value="CHYMOTRYPSIN"/>
</dbReference>
<keyword evidence="4" id="KW-0645">Protease</keyword>
<keyword evidence="7" id="KW-1015">Disulfide bond</keyword>
<evidence type="ECO:0000256" key="3">
    <source>
        <dbReference type="ARBA" id="ARBA00017161"/>
    </source>
</evidence>
<reference evidence="9" key="2">
    <citation type="submission" date="2025-08" db="UniProtKB">
        <authorList>
            <consortium name="Ensembl"/>
        </authorList>
    </citation>
    <scope>IDENTIFICATION</scope>
</reference>
<evidence type="ECO:0000256" key="1">
    <source>
        <dbReference type="ARBA" id="ARBA00001656"/>
    </source>
</evidence>
<dbReference type="GO" id="GO:0006508">
    <property type="term" value="P:proteolysis"/>
    <property type="evidence" value="ECO:0007669"/>
    <property type="project" value="UniProtKB-KW"/>
</dbReference>
<dbReference type="Gene3D" id="2.40.10.10">
    <property type="entry name" value="Trypsin-like serine proteases"/>
    <property type="match status" value="2"/>
</dbReference>
<reference evidence="9" key="3">
    <citation type="submission" date="2025-09" db="UniProtKB">
        <authorList>
            <consortium name="Ensembl"/>
        </authorList>
    </citation>
    <scope>IDENTIFICATION</scope>
</reference>
<evidence type="ECO:0000313" key="10">
    <source>
        <dbReference type="Proteomes" id="UP000694405"/>
    </source>
</evidence>
<dbReference type="AlphaFoldDB" id="A0A8V5H0U7"/>
<accession>A0A8V5H0U7</accession>
<evidence type="ECO:0000256" key="6">
    <source>
        <dbReference type="ARBA" id="ARBA00022825"/>
    </source>
</evidence>
<sequence>MEGAALLHVLVLLSLPWMVHGYWDSCGGTCGYRPMADYYGTSRVVGGVNAHEGAWPWMVSINIPRPTGYAHICGGSLITSQWVLTAAHWVPAIGNSQGTQKRWIRQVIVHEYYYNVTSGFDIALMELDQPVQCGYHVQLACVPDATVRVSQLSECIVSGWGAREARSECPTAPLEARVRLMDISLCNSSQWYQGALQRHNLCAGYPQGGIDTCQGDSGGPLMCRDKRSNFFWVVGVTSWGHGCARAKKPGIYTSTQHFHDWILYQLGMYRSGGASAALPRWSPQHASPPPTQETMLTPTGSSISGFCSFPLRVLVEFTSRVQELLQDLLGKMSSRV</sequence>
<name>A0A8V5H0U7_MELUD</name>
<dbReference type="EC" id="3.4.21.10" evidence="2"/>
<dbReference type="CDD" id="cd00190">
    <property type="entry name" value="Tryp_SPc"/>
    <property type="match status" value="1"/>
</dbReference>
<dbReference type="FunFam" id="2.40.10.10:FF:000003">
    <property type="entry name" value="Transmembrane serine protease 3"/>
    <property type="match status" value="1"/>
</dbReference>
<feature type="domain" description="Peptidase S1" evidence="8">
    <location>
        <begin position="44"/>
        <end position="267"/>
    </location>
</feature>
<dbReference type="SUPFAM" id="SSF50494">
    <property type="entry name" value="Trypsin-like serine proteases"/>
    <property type="match status" value="1"/>
</dbReference>
<keyword evidence="6" id="KW-0720">Serine protease</keyword>
<dbReference type="InterPro" id="IPR001314">
    <property type="entry name" value="Peptidase_S1A"/>
</dbReference>
<organism evidence="9 10">
    <name type="scientific">Melopsittacus undulatus</name>
    <name type="common">Budgerigar</name>
    <name type="synonym">Psittacus undulatus</name>
    <dbReference type="NCBI Taxonomy" id="13146"/>
    <lineage>
        <taxon>Eukaryota</taxon>
        <taxon>Metazoa</taxon>
        <taxon>Chordata</taxon>
        <taxon>Craniata</taxon>
        <taxon>Vertebrata</taxon>
        <taxon>Euteleostomi</taxon>
        <taxon>Archelosauria</taxon>
        <taxon>Archosauria</taxon>
        <taxon>Dinosauria</taxon>
        <taxon>Saurischia</taxon>
        <taxon>Theropoda</taxon>
        <taxon>Coelurosauria</taxon>
        <taxon>Aves</taxon>
        <taxon>Neognathae</taxon>
        <taxon>Neoaves</taxon>
        <taxon>Telluraves</taxon>
        <taxon>Australaves</taxon>
        <taxon>Psittaciformes</taxon>
        <taxon>Psittaculidae</taxon>
        <taxon>Melopsittacus</taxon>
    </lineage>
</organism>
<dbReference type="GO" id="GO:0004252">
    <property type="term" value="F:serine-type endopeptidase activity"/>
    <property type="evidence" value="ECO:0007669"/>
    <property type="project" value="InterPro"/>
</dbReference>
<dbReference type="PROSITE" id="PS50240">
    <property type="entry name" value="TRYPSIN_DOM"/>
    <property type="match status" value="1"/>
</dbReference>
<dbReference type="InterPro" id="IPR001254">
    <property type="entry name" value="Trypsin_dom"/>
</dbReference>
<protein>
    <recommendedName>
        <fullName evidence="3">Acrosin</fullName>
        <ecNumber evidence="2">3.4.21.10</ecNumber>
    </recommendedName>
</protein>
<dbReference type="Ensembl" id="ENSMUNT00000032315.1">
    <property type="protein sequence ID" value="ENSMUNP00000028293.1"/>
    <property type="gene ID" value="ENSMUNG00000019057.1"/>
</dbReference>
<dbReference type="GO" id="GO:0007340">
    <property type="term" value="P:acrosome reaction"/>
    <property type="evidence" value="ECO:0007669"/>
    <property type="project" value="TreeGrafter"/>
</dbReference>
<evidence type="ECO:0000256" key="4">
    <source>
        <dbReference type="ARBA" id="ARBA00022670"/>
    </source>
</evidence>
<dbReference type="PANTHER" id="PTHR24252">
    <property type="entry name" value="ACROSIN-RELATED"/>
    <property type="match status" value="1"/>
</dbReference>
<reference evidence="9" key="1">
    <citation type="submission" date="2020-03" db="EMBL/GenBank/DDBJ databases">
        <title>Melopsittacus undulatus (budgerigar) genome, bMelUnd1, maternal haplotype with Z.</title>
        <authorList>
            <person name="Gedman G."/>
            <person name="Mountcastle J."/>
            <person name="Haase B."/>
            <person name="Formenti G."/>
            <person name="Wright T."/>
            <person name="Apodaca J."/>
            <person name="Pelan S."/>
            <person name="Chow W."/>
            <person name="Rhie A."/>
            <person name="Howe K."/>
            <person name="Fedrigo O."/>
            <person name="Jarvis E.D."/>
        </authorList>
    </citation>
    <scope>NUCLEOTIDE SEQUENCE [LARGE SCALE GENOMIC DNA]</scope>
</reference>
<dbReference type="Pfam" id="PF00089">
    <property type="entry name" value="Trypsin"/>
    <property type="match status" value="1"/>
</dbReference>
<comment type="catalytic activity">
    <reaction evidence="1">
        <text>Preferential cleavage: Arg-|-Xaa, Lys-|-Xaa.</text>
        <dbReference type="EC" id="3.4.21.10"/>
    </reaction>
</comment>
<evidence type="ECO:0000256" key="5">
    <source>
        <dbReference type="ARBA" id="ARBA00022801"/>
    </source>
</evidence>
<gene>
    <name evidence="9" type="primary">LOC101872932</name>
</gene>
<evidence type="ECO:0000256" key="7">
    <source>
        <dbReference type="ARBA" id="ARBA00023157"/>
    </source>
</evidence>
<dbReference type="PROSITE" id="PS00135">
    <property type="entry name" value="TRYPSIN_SER"/>
    <property type="match status" value="1"/>
</dbReference>
<dbReference type="SMART" id="SM00020">
    <property type="entry name" value="Tryp_SPc"/>
    <property type="match status" value="1"/>
</dbReference>
<evidence type="ECO:0000313" key="9">
    <source>
        <dbReference type="Ensembl" id="ENSMUNP00000028293.1"/>
    </source>
</evidence>
<evidence type="ECO:0000256" key="2">
    <source>
        <dbReference type="ARBA" id="ARBA00012050"/>
    </source>
</evidence>
<dbReference type="InterPro" id="IPR033116">
    <property type="entry name" value="TRYPSIN_SER"/>
</dbReference>
<dbReference type="Proteomes" id="UP000694405">
    <property type="component" value="Chromosome 17"/>
</dbReference>
<keyword evidence="5" id="KW-0378">Hydrolase</keyword>
<dbReference type="InterPro" id="IPR043504">
    <property type="entry name" value="Peptidase_S1_PA_chymotrypsin"/>
</dbReference>
<dbReference type="PANTHER" id="PTHR24252:SF8">
    <property type="entry name" value="ACROSIN"/>
    <property type="match status" value="1"/>
</dbReference>
<evidence type="ECO:0000259" key="8">
    <source>
        <dbReference type="PROSITE" id="PS50240"/>
    </source>
</evidence>
<keyword evidence="10" id="KW-1185">Reference proteome</keyword>